<dbReference type="Pfam" id="PF13472">
    <property type="entry name" value="Lipase_GDSL_2"/>
    <property type="match status" value="1"/>
</dbReference>
<feature type="domain" description="SGNH hydrolase-type esterase" evidence="1">
    <location>
        <begin position="91"/>
        <end position="267"/>
    </location>
</feature>
<dbReference type="Proteomes" id="UP000233398">
    <property type="component" value="Unassembled WGS sequence"/>
</dbReference>
<dbReference type="GO" id="GO:0016788">
    <property type="term" value="F:hydrolase activity, acting on ester bonds"/>
    <property type="evidence" value="ECO:0007669"/>
    <property type="project" value="UniProtKB-ARBA"/>
</dbReference>
<dbReference type="Gene3D" id="3.40.50.1110">
    <property type="entry name" value="SGNH hydrolase"/>
    <property type="match status" value="1"/>
</dbReference>
<dbReference type="SUPFAM" id="SSF52266">
    <property type="entry name" value="SGNH hydrolase"/>
    <property type="match status" value="1"/>
</dbReference>
<evidence type="ECO:0000259" key="1">
    <source>
        <dbReference type="Pfam" id="PF13472"/>
    </source>
</evidence>
<protein>
    <recommendedName>
        <fullName evidence="1">SGNH hydrolase-type esterase domain-containing protein</fullName>
    </recommendedName>
</protein>
<dbReference type="CDD" id="cd00229">
    <property type="entry name" value="SGNH_hydrolase"/>
    <property type="match status" value="1"/>
</dbReference>
<dbReference type="RefSeq" id="WP_101071148.1">
    <property type="nucleotide sequence ID" value="NZ_PISP01000001.1"/>
</dbReference>
<comment type="caution">
    <text evidence="2">The sequence shown here is derived from an EMBL/GenBank/DDBJ whole genome shotgun (WGS) entry which is preliminary data.</text>
</comment>
<proteinExistence type="predicted"/>
<evidence type="ECO:0000313" key="2">
    <source>
        <dbReference type="EMBL" id="PKD43904.1"/>
    </source>
</evidence>
<dbReference type="PANTHER" id="PTHR30383">
    <property type="entry name" value="THIOESTERASE 1/PROTEASE 1/LYSOPHOSPHOLIPASE L1"/>
    <property type="match status" value="1"/>
</dbReference>
<accession>A0A2N0VIB5</accession>
<gene>
    <name evidence="2" type="ORF">CWD77_00020</name>
</gene>
<organism evidence="2 3">
    <name type="scientific">Rhodohalobacter barkolensis</name>
    <dbReference type="NCBI Taxonomy" id="2053187"/>
    <lineage>
        <taxon>Bacteria</taxon>
        <taxon>Pseudomonadati</taxon>
        <taxon>Balneolota</taxon>
        <taxon>Balneolia</taxon>
        <taxon>Balneolales</taxon>
        <taxon>Balneolaceae</taxon>
        <taxon>Rhodohalobacter</taxon>
    </lineage>
</organism>
<dbReference type="OrthoDB" id="9794725at2"/>
<keyword evidence="3" id="KW-1185">Reference proteome</keyword>
<reference evidence="2 3" key="1">
    <citation type="submission" date="2017-11" db="EMBL/GenBank/DDBJ databases">
        <title>Rhodohalobacter 15182 sp. nov., isolated from a salt lake.</title>
        <authorList>
            <person name="Han S."/>
        </authorList>
    </citation>
    <scope>NUCLEOTIDE SEQUENCE [LARGE SCALE GENOMIC DNA]</scope>
    <source>
        <strain evidence="2 3">15182</strain>
    </source>
</reference>
<dbReference type="EMBL" id="PISP01000001">
    <property type="protein sequence ID" value="PKD43904.1"/>
    <property type="molecule type" value="Genomic_DNA"/>
</dbReference>
<sequence length="297" mass="33387">MSNRASDKEKEALEKYLLQFLNIEKQFPLLPGITDRNAIAGLMGIETEELTKLRNHFADSAKDAALELLKEDDITDWLDDLPFKKDDTIVALGDSSTDDLQGWFEIFKNLLNITIEGADFIFINAGIANNTTSEALRRMHRDVLAHEPDWVIVSLGTFDTIRPRFMPKRTLLPLSETWENLATIGDAIKTVTDNPPIWISPQPVIPGLLDEMELFDFDINEKDLSQIRQILLGKAGYIVDPLGKRMGNPPEAWYYLSDGINPSLSGHVNTVRELIKTLATAEEKDGTMASVDFDPEE</sequence>
<dbReference type="AlphaFoldDB" id="A0A2N0VIB5"/>
<dbReference type="InterPro" id="IPR013830">
    <property type="entry name" value="SGNH_hydro"/>
</dbReference>
<evidence type="ECO:0000313" key="3">
    <source>
        <dbReference type="Proteomes" id="UP000233398"/>
    </source>
</evidence>
<name>A0A2N0VIB5_9BACT</name>
<dbReference type="InterPro" id="IPR036514">
    <property type="entry name" value="SGNH_hydro_sf"/>
</dbReference>
<dbReference type="InterPro" id="IPR051532">
    <property type="entry name" value="Ester_Hydrolysis_Enzymes"/>
</dbReference>